<evidence type="ECO:0000313" key="3">
    <source>
        <dbReference type="EMBL" id="OGY27005.1"/>
    </source>
</evidence>
<reference evidence="3 4" key="1">
    <citation type="journal article" date="2016" name="Nat. Commun.">
        <title>Thousands of microbial genomes shed light on interconnected biogeochemical processes in an aquifer system.</title>
        <authorList>
            <person name="Anantharaman K."/>
            <person name="Brown C.T."/>
            <person name="Hug L.A."/>
            <person name="Sharon I."/>
            <person name="Castelle C.J."/>
            <person name="Probst A.J."/>
            <person name="Thomas B.C."/>
            <person name="Singh A."/>
            <person name="Wilkins M.J."/>
            <person name="Karaoz U."/>
            <person name="Brodie E.L."/>
            <person name="Williams K.H."/>
            <person name="Hubbard S.S."/>
            <person name="Banfield J.F."/>
        </authorList>
    </citation>
    <scope>NUCLEOTIDE SEQUENCE [LARGE SCALE GENOMIC DNA]</scope>
</reference>
<comment type="caution">
    <text evidence="3">The sequence shown here is derived from an EMBL/GenBank/DDBJ whole genome shotgun (WGS) entry which is preliminary data.</text>
</comment>
<organism evidence="3 4">
    <name type="scientific">Candidatus Woykebacteria bacterium RBG_19FT_COMBO_43_10</name>
    <dbReference type="NCBI Taxonomy" id="1802598"/>
    <lineage>
        <taxon>Bacteria</taxon>
        <taxon>Candidatus Woykeibacteriota</taxon>
    </lineage>
</organism>
<gene>
    <name evidence="3" type="ORF">A2Z42_02410</name>
</gene>
<keyword evidence="1" id="KW-0812">Transmembrane</keyword>
<name>A0A1G1WH20_9BACT</name>
<proteinExistence type="predicted"/>
<feature type="transmembrane region" description="Helical" evidence="1">
    <location>
        <begin position="134"/>
        <end position="155"/>
    </location>
</feature>
<feature type="domain" description="DUF4349" evidence="2">
    <location>
        <begin position="2"/>
        <end position="155"/>
    </location>
</feature>
<dbReference type="Proteomes" id="UP000176645">
    <property type="component" value="Unassembled WGS sequence"/>
</dbReference>
<protein>
    <recommendedName>
        <fullName evidence="2">DUF4349 domain-containing protein</fullName>
    </recommendedName>
</protein>
<keyword evidence="1" id="KW-0472">Membrane</keyword>
<dbReference type="InterPro" id="IPR025645">
    <property type="entry name" value="DUF4349"/>
</dbReference>
<accession>A0A1G1WH20</accession>
<dbReference type="EMBL" id="MHCU01000051">
    <property type="protein sequence ID" value="OGY27005.1"/>
    <property type="molecule type" value="Genomic_DNA"/>
</dbReference>
<evidence type="ECO:0000256" key="1">
    <source>
        <dbReference type="SAM" id="Phobius"/>
    </source>
</evidence>
<dbReference type="AlphaFoldDB" id="A0A1G1WH20"/>
<dbReference type="Pfam" id="PF14257">
    <property type="entry name" value="DUF4349"/>
    <property type="match status" value="1"/>
</dbReference>
<keyword evidence="1" id="KW-1133">Transmembrane helix</keyword>
<sequence length="167" mass="18902">MDAALDYFRSQAIKVTSENLVGTDVTEEFTDIQALLVTYEKTKTKFEAILDRATKIQDILTIQERLISIQSQIDSLKGQEKALKQNADLSKTTLFLSTDELALPYTPDKTFRPEVVFKKAARSLLNTLRLGGEALIWVGVYAVIWVPALGGFFLYRRWRKKKQAASP</sequence>
<evidence type="ECO:0000259" key="2">
    <source>
        <dbReference type="Pfam" id="PF14257"/>
    </source>
</evidence>
<evidence type="ECO:0000313" key="4">
    <source>
        <dbReference type="Proteomes" id="UP000176645"/>
    </source>
</evidence>